<dbReference type="RefSeq" id="WP_078348281.1">
    <property type="nucleotide sequence ID" value="NZ_MBTF01000012.1"/>
</dbReference>
<protein>
    <submittedName>
        <fullName evidence="8">DNA-binding response regulator</fullName>
    </submittedName>
</protein>
<dbReference type="STRING" id="1792845.BC343_05105"/>
<dbReference type="Pfam" id="PF00072">
    <property type="entry name" value="Response_reg"/>
    <property type="match status" value="1"/>
</dbReference>
<gene>
    <name evidence="8" type="ORF">BC343_05105</name>
</gene>
<dbReference type="Gene3D" id="3.40.50.2300">
    <property type="match status" value="1"/>
</dbReference>
<keyword evidence="1 5" id="KW-0597">Phosphoprotein</keyword>
<dbReference type="SUPFAM" id="SSF52172">
    <property type="entry name" value="CheY-like"/>
    <property type="match status" value="1"/>
</dbReference>
<evidence type="ECO:0000259" key="7">
    <source>
        <dbReference type="PROSITE" id="PS50110"/>
    </source>
</evidence>
<evidence type="ECO:0000256" key="2">
    <source>
        <dbReference type="ARBA" id="ARBA00023015"/>
    </source>
</evidence>
<evidence type="ECO:0000313" key="8">
    <source>
        <dbReference type="EMBL" id="OOQ59550.1"/>
    </source>
</evidence>
<feature type="domain" description="Response regulatory" evidence="7">
    <location>
        <begin position="4"/>
        <end position="120"/>
    </location>
</feature>
<sequence>MELRVTVFDDNNALRESLNYLISGTPGYTLAGAYPNCDHLITDLASAETDVVLMDIDMPGMNGIEATALIKSNFPDVNVLMLTSYDDTGKVFDAIQSGATGYLLKKTPPARILEAITEVYQGGAPMNANIARKVLDFFREKKNVTNNEYDLSAREKEVLSCLVKGDSYKMIADHCFISMGTVCTHITNIYKKLHVNSKSEAVAKAIREKLINNSK</sequence>
<dbReference type="InterPro" id="IPR000792">
    <property type="entry name" value="Tscrpt_reg_LuxR_C"/>
</dbReference>
<evidence type="ECO:0000259" key="6">
    <source>
        <dbReference type="PROSITE" id="PS50043"/>
    </source>
</evidence>
<comment type="caution">
    <text evidence="8">The sequence shown here is derived from an EMBL/GenBank/DDBJ whole genome shotgun (WGS) entry which is preliminary data.</text>
</comment>
<keyword evidence="4" id="KW-0804">Transcription</keyword>
<dbReference type="PRINTS" id="PR00038">
    <property type="entry name" value="HTHLUXR"/>
</dbReference>
<dbReference type="PANTHER" id="PTHR43214:SF24">
    <property type="entry name" value="TRANSCRIPTIONAL REGULATORY PROTEIN NARL-RELATED"/>
    <property type="match status" value="1"/>
</dbReference>
<dbReference type="InterPro" id="IPR001789">
    <property type="entry name" value="Sig_transdc_resp-reg_receiver"/>
</dbReference>
<evidence type="ECO:0000256" key="4">
    <source>
        <dbReference type="ARBA" id="ARBA00023163"/>
    </source>
</evidence>
<dbReference type="SMART" id="SM00448">
    <property type="entry name" value="REC"/>
    <property type="match status" value="1"/>
</dbReference>
<dbReference type="GO" id="GO:0006355">
    <property type="term" value="P:regulation of DNA-templated transcription"/>
    <property type="evidence" value="ECO:0007669"/>
    <property type="project" value="InterPro"/>
</dbReference>
<dbReference type="GO" id="GO:0003677">
    <property type="term" value="F:DNA binding"/>
    <property type="evidence" value="ECO:0007669"/>
    <property type="project" value="UniProtKB-KW"/>
</dbReference>
<dbReference type="InterPro" id="IPR016032">
    <property type="entry name" value="Sig_transdc_resp-reg_C-effctor"/>
</dbReference>
<proteinExistence type="predicted"/>
<feature type="modified residue" description="4-aspartylphosphate" evidence="5">
    <location>
        <position position="55"/>
    </location>
</feature>
<keyword evidence="2" id="KW-0805">Transcription regulation</keyword>
<evidence type="ECO:0000256" key="3">
    <source>
        <dbReference type="ARBA" id="ARBA00023125"/>
    </source>
</evidence>
<dbReference type="SMART" id="SM00421">
    <property type="entry name" value="HTH_LUXR"/>
    <property type="match status" value="1"/>
</dbReference>
<dbReference type="InterPro" id="IPR039420">
    <property type="entry name" value="WalR-like"/>
</dbReference>
<dbReference type="Pfam" id="PF00196">
    <property type="entry name" value="GerE"/>
    <property type="match status" value="1"/>
</dbReference>
<name>A0A1S9PF37_9SPHI</name>
<dbReference type="InterPro" id="IPR011006">
    <property type="entry name" value="CheY-like_superfamily"/>
</dbReference>
<dbReference type="PROSITE" id="PS00622">
    <property type="entry name" value="HTH_LUXR_1"/>
    <property type="match status" value="1"/>
</dbReference>
<dbReference type="PANTHER" id="PTHR43214">
    <property type="entry name" value="TWO-COMPONENT RESPONSE REGULATOR"/>
    <property type="match status" value="1"/>
</dbReference>
<dbReference type="EMBL" id="MBTF01000012">
    <property type="protein sequence ID" value="OOQ59550.1"/>
    <property type="molecule type" value="Genomic_DNA"/>
</dbReference>
<evidence type="ECO:0000313" key="9">
    <source>
        <dbReference type="Proteomes" id="UP000189739"/>
    </source>
</evidence>
<keyword evidence="3 8" id="KW-0238">DNA-binding</keyword>
<reference evidence="8 9" key="1">
    <citation type="submission" date="2016-07" db="EMBL/GenBank/DDBJ databases">
        <title>Genomic analysis of zinc-resistant bacterium Mucilaginibacter pedocola TBZ30.</title>
        <authorList>
            <person name="Huang J."/>
            <person name="Tang J."/>
        </authorList>
    </citation>
    <scope>NUCLEOTIDE SEQUENCE [LARGE SCALE GENOMIC DNA]</scope>
    <source>
        <strain evidence="8 9">TBZ30</strain>
    </source>
</reference>
<dbReference type="GO" id="GO:0000160">
    <property type="term" value="P:phosphorelay signal transduction system"/>
    <property type="evidence" value="ECO:0007669"/>
    <property type="project" value="InterPro"/>
</dbReference>
<feature type="domain" description="HTH luxR-type" evidence="6">
    <location>
        <begin position="144"/>
        <end position="209"/>
    </location>
</feature>
<dbReference type="PROSITE" id="PS50110">
    <property type="entry name" value="RESPONSE_REGULATORY"/>
    <property type="match status" value="1"/>
</dbReference>
<dbReference type="PROSITE" id="PS50043">
    <property type="entry name" value="HTH_LUXR_2"/>
    <property type="match status" value="1"/>
</dbReference>
<organism evidence="8 9">
    <name type="scientific">Mucilaginibacter pedocola</name>
    <dbReference type="NCBI Taxonomy" id="1792845"/>
    <lineage>
        <taxon>Bacteria</taxon>
        <taxon>Pseudomonadati</taxon>
        <taxon>Bacteroidota</taxon>
        <taxon>Sphingobacteriia</taxon>
        <taxon>Sphingobacteriales</taxon>
        <taxon>Sphingobacteriaceae</taxon>
        <taxon>Mucilaginibacter</taxon>
    </lineage>
</organism>
<keyword evidence="9" id="KW-1185">Reference proteome</keyword>
<dbReference type="CDD" id="cd17535">
    <property type="entry name" value="REC_NarL-like"/>
    <property type="match status" value="1"/>
</dbReference>
<dbReference type="Proteomes" id="UP000189739">
    <property type="component" value="Unassembled WGS sequence"/>
</dbReference>
<dbReference type="AlphaFoldDB" id="A0A1S9PF37"/>
<accession>A0A1S9PF37</accession>
<dbReference type="InterPro" id="IPR058245">
    <property type="entry name" value="NreC/VraR/RcsB-like_REC"/>
</dbReference>
<evidence type="ECO:0000256" key="1">
    <source>
        <dbReference type="ARBA" id="ARBA00022553"/>
    </source>
</evidence>
<dbReference type="CDD" id="cd06170">
    <property type="entry name" value="LuxR_C_like"/>
    <property type="match status" value="1"/>
</dbReference>
<evidence type="ECO:0000256" key="5">
    <source>
        <dbReference type="PROSITE-ProRule" id="PRU00169"/>
    </source>
</evidence>
<dbReference type="SUPFAM" id="SSF46894">
    <property type="entry name" value="C-terminal effector domain of the bipartite response regulators"/>
    <property type="match status" value="1"/>
</dbReference>
<dbReference type="OrthoDB" id="9797341at2"/>